<name>A0A369N5G0_EGGLN</name>
<organism evidence="9 12">
    <name type="scientific">Eggerthella lenta</name>
    <name type="common">Eubacterium lentum</name>
    <dbReference type="NCBI Taxonomy" id="84112"/>
    <lineage>
        <taxon>Bacteria</taxon>
        <taxon>Bacillati</taxon>
        <taxon>Actinomycetota</taxon>
        <taxon>Coriobacteriia</taxon>
        <taxon>Eggerthellales</taxon>
        <taxon>Eggerthellaceae</taxon>
        <taxon>Eggerthella</taxon>
    </lineage>
</organism>
<evidence type="ECO:0000313" key="13">
    <source>
        <dbReference type="Proteomes" id="UP000253915"/>
    </source>
</evidence>
<dbReference type="InterPro" id="IPR014777">
    <property type="entry name" value="4pyrrole_Mease_sub1"/>
</dbReference>
<reference evidence="12 13" key="2">
    <citation type="journal article" date="2018" name="Elife">
        <title>Discovery and characterization of a prevalent human gut bacterial enzyme sufficient for the inactivation of a family of plant toxins.</title>
        <authorList>
            <person name="Koppel N."/>
            <person name="Bisanz J.E."/>
            <person name="Pandelia M.E."/>
            <person name="Turnbaugh P.J."/>
            <person name="Balskus E.P."/>
        </authorList>
    </citation>
    <scope>NUCLEOTIDE SEQUENCE [LARGE SCALE GENOMIC DNA]</scope>
    <source>
        <strain evidence="10 13">16A</strain>
        <strain evidence="9 12">FAA1-1-60AUCSF</strain>
    </source>
</reference>
<dbReference type="OMA" id="VTGRYEW"/>
<dbReference type="Pfam" id="PF02602">
    <property type="entry name" value="HEM4"/>
    <property type="match status" value="1"/>
</dbReference>
<dbReference type="FunFam" id="3.40.1010.10:FF:000001">
    <property type="entry name" value="Siroheme synthase"/>
    <property type="match status" value="1"/>
</dbReference>
<dbReference type="GO" id="GO:0004851">
    <property type="term" value="F:uroporphyrin-III C-methyltransferase activity"/>
    <property type="evidence" value="ECO:0007669"/>
    <property type="project" value="UniProtKB-EC"/>
</dbReference>
<dbReference type="CDD" id="cd11642">
    <property type="entry name" value="SUMT"/>
    <property type="match status" value="1"/>
</dbReference>
<dbReference type="InterPro" id="IPR014776">
    <property type="entry name" value="4pyrrole_Mease_sub2"/>
</dbReference>
<evidence type="ECO:0000256" key="3">
    <source>
        <dbReference type="ARBA" id="ARBA00022679"/>
    </source>
</evidence>
<keyword evidence="2 9" id="KW-0489">Methyltransferase</keyword>
<dbReference type="EC" id="2.1.1.107" evidence="1"/>
<dbReference type="Proteomes" id="UP000436429">
    <property type="component" value="Unassembled WGS sequence"/>
</dbReference>
<dbReference type="FunFam" id="3.30.950.10:FF:000001">
    <property type="entry name" value="Siroheme synthase"/>
    <property type="match status" value="1"/>
</dbReference>
<dbReference type="SUPFAM" id="SSF69618">
    <property type="entry name" value="HemD-like"/>
    <property type="match status" value="1"/>
</dbReference>
<dbReference type="Pfam" id="PF00590">
    <property type="entry name" value="TP_methylase"/>
    <property type="match status" value="1"/>
</dbReference>
<dbReference type="InterPro" id="IPR000878">
    <property type="entry name" value="4pyrrol_Mease"/>
</dbReference>
<evidence type="ECO:0000313" key="12">
    <source>
        <dbReference type="Proteomes" id="UP000253857"/>
    </source>
</evidence>
<dbReference type="RefSeq" id="WP_015760938.1">
    <property type="nucleotide sequence ID" value="NZ_AP031442.1"/>
</dbReference>
<evidence type="ECO:0000313" key="15">
    <source>
        <dbReference type="Proteomes" id="UP000436429"/>
    </source>
</evidence>
<keyword evidence="3 9" id="KW-0808">Transferase</keyword>
<dbReference type="Gene3D" id="3.40.50.10090">
    <property type="match status" value="2"/>
</dbReference>
<dbReference type="NCBIfam" id="TIGR01469">
    <property type="entry name" value="cobA_cysG_Cterm"/>
    <property type="match status" value="1"/>
</dbReference>
<evidence type="ECO:0000256" key="4">
    <source>
        <dbReference type="ARBA" id="ARBA00022691"/>
    </source>
</evidence>
<reference evidence="8 15" key="4">
    <citation type="submission" date="2019-11" db="EMBL/GenBank/DDBJ databases">
        <title>Whole genome shotgun sequencing (WGS) data from Adlercreutzia equolifaciens ResAG-91, Eggerthella lenta MRI-F36, MRI-F37, MRI-F40, ResAG-49, ResAG-88, ResAG-121, ResAG-145, and Gordonibacter sp. ResAG-5, ResAG-26, ResAG-43, ResAG-50, ResAG-59.</title>
        <authorList>
            <person name="Stoll D.A."/>
            <person name="Danylec N."/>
            <person name="Franz C.M.A.P."/>
            <person name="Huch M."/>
        </authorList>
    </citation>
    <scope>NUCLEOTIDE SEQUENCE [LARGE SCALE GENOMIC DNA]</scope>
    <source>
        <strain evidence="8 15">ResAG-88</strain>
    </source>
</reference>
<proteinExistence type="predicted"/>
<evidence type="ECO:0000313" key="11">
    <source>
        <dbReference type="EMBL" id="TNU89081.1"/>
    </source>
</evidence>
<dbReference type="SUPFAM" id="SSF53790">
    <property type="entry name" value="Tetrapyrrole methylase"/>
    <property type="match status" value="1"/>
</dbReference>
<dbReference type="CDD" id="cd06578">
    <property type="entry name" value="HemD"/>
    <property type="match status" value="1"/>
</dbReference>
<dbReference type="Gene3D" id="3.30.950.10">
    <property type="entry name" value="Methyltransferase, Cobalt-precorrin-4 Transmethylase, Domain 2"/>
    <property type="match status" value="1"/>
</dbReference>
<dbReference type="PANTHER" id="PTHR45790">
    <property type="entry name" value="SIROHEME SYNTHASE-RELATED"/>
    <property type="match status" value="1"/>
</dbReference>
<reference evidence="11 14" key="1">
    <citation type="journal article" date="2005" name="Appl. Environ. Microbiol.">
        <title>Intestinal bacterial communities that produce active estrogen-like compounds enterodiol and enterolactone in humans.</title>
        <authorList>
            <person name="Clavel T."/>
            <person name="Henderson G."/>
            <person name="Alpert C.A."/>
            <person name="Philippe C."/>
            <person name="Rigottier-Gois L."/>
            <person name="Dore J."/>
            <person name="Blaut M."/>
        </authorList>
    </citation>
    <scope>NUCLEOTIDE SEQUENCE [LARGE SCALE GENOMIC DNA]</scope>
    <source>
        <strain evidence="11 14">SECO-MT75m2</strain>
    </source>
</reference>
<dbReference type="NCBIfam" id="NF004790">
    <property type="entry name" value="PRK06136.1"/>
    <property type="match status" value="1"/>
</dbReference>
<keyword evidence="5" id="KW-0627">Porphyrin biosynthesis</keyword>
<dbReference type="PANTHER" id="PTHR45790:SF3">
    <property type="entry name" value="S-ADENOSYL-L-METHIONINE-DEPENDENT UROPORPHYRINOGEN III METHYLTRANSFERASE, CHLOROPLASTIC"/>
    <property type="match status" value="1"/>
</dbReference>
<gene>
    <name evidence="9" type="primary">cobA</name>
    <name evidence="10" type="ORF">C1853_05810</name>
    <name evidence="9" type="ORF">C1871_07965</name>
    <name evidence="11" type="ORF">FIC87_12310</name>
    <name evidence="8" type="ORF">GO726_03870</name>
</gene>
<evidence type="ECO:0000313" key="10">
    <source>
        <dbReference type="EMBL" id="RDC39118.1"/>
    </source>
</evidence>
<dbReference type="EMBL" id="VEVP01000035">
    <property type="protein sequence ID" value="TNU89081.1"/>
    <property type="molecule type" value="Genomic_DNA"/>
</dbReference>
<evidence type="ECO:0000256" key="1">
    <source>
        <dbReference type="ARBA" id="ARBA00012162"/>
    </source>
</evidence>
<evidence type="ECO:0000256" key="2">
    <source>
        <dbReference type="ARBA" id="ARBA00022603"/>
    </source>
</evidence>
<dbReference type="GO" id="GO:0032259">
    <property type="term" value="P:methylation"/>
    <property type="evidence" value="ECO:0007669"/>
    <property type="project" value="UniProtKB-KW"/>
</dbReference>
<feature type="domain" description="Tetrapyrrole methylase" evidence="6">
    <location>
        <begin position="10"/>
        <end position="224"/>
    </location>
</feature>
<dbReference type="InterPro" id="IPR035996">
    <property type="entry name" value="4pyrrol_Methylase_sf"/>
</dbReference>
<dbReference type="EMBL" id="PPTY01000011">
    <property type="protein sequence ID" value="RDB85426.1"/>
    <property type="molecule type" value="Genomic_DNA"/>
</dbReference>
<reference evidence="11" key="3">
    <citation type="submission" date="2019-06" db="EMBL/GenBank/DDBJ databases">
        <authorList>
            <person name="Bisanz J.E."/>
            <person name="Turnbaugh P.J."/>
        </authorList>
    </citation>
    <scope>NUCLEOTIDE SEQUENCE</scope>
    <source>
        <strain evidence="11">SECO-MT75m2</strain>
    </source>
</reference>
<evidence type="ECO:0000256" key="5">
    <source>
        <dbReference type="ARBA" id="ARBA00023244"/>
    </source>
</evidence>
<dbReference type="InterPro" id="IPR050161">
    <property type="entry name" value="Siro_Cobalamin_biosynth"/>
</dbReference>
<dbReference type="GO" id="GO:0019354">
    <property type="term" value="P:siroheme biosynthetic process"/>
    <property type="evidence" value="ECO:0007669"/>
    <property type="project" value="InterPro"/>
</dbReference>
<dbReference type="GO" id="GO:0004852">
    <property type="term" value="F:uroporphyrinogen-III synthase activity"/>
    <property type="evidence" value="ECO:0007669"/>
    <property type="project" value="InterPro"/>
</dbReference>
<sequence>MTAQGVEALLVGAGPGDPNLLTLAGAAALSRADVVVYDYLANPALLAHAPQDAERVYVGKKGFSEHVTQRQINELLVQRARDLAARGGGVLVRLKGGDPFVFGRGGEEALALAEAGFPCPIVPGVTSGVAAPAFAGIPVTHRGLASSVTFVTGSEDPTKAETAVDWSGIAHGADTLCFYMGVRNLPVIARRLMEAGRSADTPVSLVRWGTTPMQEVLAGTLATIAERAAAVGFKAPAIIVVGAVAALRERLAWYEPGPLAGTTVAVTRTRAQASGLTERLRALGASVIELPVISIAAPSSFSGVDSCIERLAGYRFVVFTSANGVKAFFERLVLAGLDARALACARIAAIGPATAAELAERGIVADLVPGEFRAEAVADLLIEAGLTDGDWVLVPRALEARDVLPRMLRACGARVDVVPVYRTVPPSRASAEPALASLIAGEADAVTFTSSSTVRNFVGLVRDVAPNPVEVLERLDFYSIGPITTTTARDESLRIAAQAEAYTIDGLVEAIVKHRASCVNET</sequence>
<dbReference type="Proteomes" id="UP000253915">
    <property type="component" value="Unassembled WGS sequence"/>
</dbReference>
<evidence type="ECO:0000313" key="8">
    <source>
        <dbReference type="EMBL" id="MVN32311.1"/>
    </source>
</evidence>
<accession>A0A369N5G0</accession>
<comment type="caution">
    <text evidence="9">The sequence shown here is derived from an EMBL/GenBank/DDBJ whole genome shotgun (WGS) entry which is preliminary data.</text>
</comment>
<dbReference type="InterPro" id="IPR006366">
    <property type="entry name" value="CobA/CysG_C"/>
</dbReference>
<dbReference type="Proteomes" id="UP000312594">
    <property type="component" value="Unassembled WGS sequence"/>
</dbReference>
<evidence type="ECO:0000313" key="9">
    <source>
        <dbReference type="EMBL" id="RDB85426.1"/>
    </source>
</evidence>
<dbReference type="Proteomes" id="UP000253857">
    <property type="component" value="Unassembled WGS sequence"/>
</dbReference>
<dbReference type="AlphaFoldDB" id="A0A369N5G0"/>
<feature type="domain" description="Tetrapyrrole biosynthesis uroporphyrinogen III synthase" evidence="7">
    <location>
        <begin position="276"/>
        <end position="509"/>
    </location>
</feature>
<protein>
    <recommendedName>
        <fullName evidence="1">uroporphyrinogen-III C-methyltransferase</fullName>
        <ecNumber evidence="1">2.1.1.107</ecNumber>
    </recommendedName>
</protein>
<dbReference type="EMBL" id="PPUQ01000006">
    <property type="protein sequence ID" value="RDC39118.1"/>
    <property type="molecule type" value="Genomic_DNA"/>
</dbReference>
<evidence type="ECO:0000313" key="14">
    <source>
        <dbReference type="Proteomes" id="UP000312594"/>
    </source>
</evidence>
<dbReference type="InterPro" id="IPR003754">
    <property type="entry name" value="4pyrrol_synth_uPrphyn_synth"/>
</dbReference>
<dbReference type="EMBL" id="WPOM01000005">
    <property type="protein sequence ID" value="MVN32311.1"/>
    <property type="molecule type" value="Genomic_DNA"/>
</dbReference>
<dbReference type="Gene3D" id="3.40.1010.10">
    <property type="entry name" value="Cobalt-precorrin-4 Transmethylase, Domain 1"/>
    <property type="match status" value="1"/>
</dbReference>
<evidence type="ECO:0000259" key="6">
    <source>
        <dbReference type="Pfam" id="PF00590"/>
    </source>
</evidence>
<dbReference type="InterPro" id="IPR036108">
    <property type="entry name" value="4pyrrol_syn_uPrphyn_synt_sf"/>
</dbReference>
<keyword evidence="4" id="KW-0949">S-adenosyl-L-methionine</keyword>
<evidence type="ECO:0000259" key="7">
    <source>
        <dbReference type="Pfam" id="PF02602"/>
    </source>
</evidence>